<dbReference type="InterPro" id="IPR007197">
    <property type="entry name" value="rSAM"/>
</dbReference>
<dbReference type="SUPFAM" id="SSF102114">
    <property type="entry name" value="Radical SAM enzymes"/>
    <property type="match status" value="1"/>
</dbReference>
<dbReference type="Pfam" id="PF04055">
    <property type="entry name" value="Radical_SAM"/>
    <property type="match status" value="1"/>
</dbReference>
<evidence type="ECO:0000256" key="2">
    <source>
        <dbReference type="ARBA" id="ARBA00022485"/>
    </source>
</evidence>
<dbReference type="PIRSF" id="PIRSF037420">
    <property type="entry name" value="PQQ_syn_pqqE"/>
    <property type="match status" value="1"/>
</dbReference>
<dbReference type="InterPro" id="IPR058240">
    <property type="entry name" value="rSAM_sf"/>
</dbReference>
<evidence type="ECO:0000259" key="7">
    <source>
        <dbReference type="PROSITE" id="PS51918"/>
    </source>
</evidence>
<dbReference type="PANTHER" id="PTHR11228:SF7">
    <property type="entry name" value="PQQA PEPTIDE CYCLASE"/>
    <property type="match status" value="1"/>
</dbReference>
<feature type="domain" description="Radical SAM core" evidence="7">
    <location>
        <begin position="29"/>
        <end position="255"/>
    </location>
</feature>
<dbReference type="PANTHER" id="PTHR11228">
    <property type="entry name" value="RADICAL SAM DOMAIN PROTEIN"/>
    <property type="match status" value="1"/>
</dbReference>
<evidence type="ECO:0000256" key="5">
    <source>
        <dbReference type="ARBA" id="ARBA00023004"/>
    </source>
</evidence>
<evidence type="ECO:0000256" key="4">
    <source>
        <dbReference type="ARBA" id="ARBA00022723"/>
    </source>
</evidence>
<keyword evidence="6" id="KW-0411">Iron-sulfur</keyword>
<dbReference type="Gene3D" id="3.20.20.70">
    <property type="entry name" value="Aldolase class I"/>
    <property type="match status" value="1"/>
</dbReference>
<dbReference type="AlphaFoldDB" id="A0A932CM55"/>
<dbReference type="Pfam" id="PF13186">
    <property type="entry name" value="SPASM"/>
    <property type="match status" value="1"/>
</dbReference>
<protein>
    <submittedName>
        <fullName evidence="8">Radical SAM protein</fullName>
    </submittedName>
</protein>
<dbReference type="SFLD" id="SFLDS00029">
    <property type="entry name" value="Radical_SAM"/>
    <property type="match status" value="1"/>
</dbReference>
<comment type="cofactor">
    <cofactor evidence="1">
        <name>[4Fe-4S] cluster</name>
        <dbReference type="ChEBI" id="CHEBI:49883"/>
    </cofactor>
</comment>
<dbReference type="GO" id="GO:0003824">
    <property type="term" value="F:catalytic activity"/>
    <property type="evidence" value="ECO:0007669"/>
    <property type="project" value="InterPro"/>
</dbReference>
<accession>A0A932CM55</accession>
<sequence length="353" mass="40327">MSGSTPTGGQYPIPSSPFAARGRLKARERGIPFNLVLEITDTCSGGCLYCYSSSTEKSRNTIPIQRIRELIDEAAEIGIRGITWPGGDPLLHPHWIEALSYATKRGLYNLMFAPNLMTVTKEKARQLAQEVKIEIVMLHFDTLTPEIYAQLHRDPKTLEQKKRGYENLREAGIPPRQMYGCMSLSKPLMKDFRQTIDWFVDEVGVKNFFFSAYKPTGSFAPTQRHLEISLSDYREAFTYRAEKLRQPELLRMGVSDGVDFCQTHIYIKSDGGVIPCSLMREVVCGNIYEERLGRILEQNREELLFHYPIKGYCGEECENRDVCFGCRANAYHYLGDRQASDPKCWLNPTSHEI</sequence>
<dbReference type="Proteomes" id="UP000769766">
    <property type="component" value="Unassembled WGS sequence"/>
</dbReference>
<evidence type="ECO:0000256" key="1">
    <source>
        <dbReference type="ARBA" id="ARBA00001966"/>
    </source>
</evidence>
<evidence type="ECO:0000256" key="3">
    <source>
        <dbReference type="ARBA" id="ARBA00022691"/>
    </source>
</evidence>
<dbReference type="PROSITE" id="PS51918">
    <property type="entry name" value="RADICAL_SAM"/>
    <property type="match status" value="1"/>
</dbReference>
<evidence type="ECO:0000313" key="8">
    <source>
        <dbReference type="EMBL" id="MBI2875828.1"/>
    </source>
</evidence>
<dbReference type="SFLD" id="SFLDG01067">
    <property type="entry name" value="SPASM/twitch_domain_containing"/>
    <property type="match status" value="1"/>
</dbReference>
<dbReference type="GO" id="GO:0051539">
    <property type="term" value="F:4 iron, 4 sulfur cluster binding"/>
    <property type="evidence" value="ECO:0007669"/>
    <property type="project" value="UniProtKB-KW"/>
</dbReference>
<dbReference type="EMBL" id="JACPRF010000090">
    <property type="protein sequence ID" value="MBI2875828.1"/>
    <property type="molecule type" value="Genomic_DNA"/>
</dbReference>
<comment type="caution">
    <text evidence="8">The sequence shown here is derived from an EMBL/GenBank/DDBJ whole genome shotgun (WGS) entry which is preliminary data.</text>
</comment>
<dbReference type="SMART" id="SM00729">
    <property type="entry name" value="Elp3"/>
    <property type="match status" value="1"/>
</dbReference>
<dbReference type="InterPro" id="IPR013785">
    <property type="entry name" value="Aldolase_TIM"/>
</dbReference>
<dbReference type="InterPro" id="IPR006638">
    <property type="entry name" value="Elp3/MiaA/NifB-like_rSAM"/>
</dbReference>
<evidence type="ECO:0000256" key="6">
    <source>
        <dbReference type="ARBA" id="ARBA00023014"/>
    </source>
</evidence>
<gene>
    <name evidence="8" type="ORF">HYY20_02985</name>
</gene>
<dbReference type="InterPro" id="IPR017200">
    <property type="entry name" value="PqqE-like"/>
</dbReference>
<proteinExistence type="predicted"/>
<organism evidence="8 9">
    <name type="scientific">Tectimicrobiota bacterium</name>
    <dbReference type="NCBI Taxonomy" id="2528274"/>
    <lineage>
        <taxon>Bacteria</taxon>
        <taxon>Pseudomonadati</taxon>
        <taxon>Nitrospinota/Tectimicrobiota group</taxon>
        <taxon>Candidatus Tectimicrobiota</taxon>
    </lineage>
</organism>
<dbReference type="CDD" id="cd01335">
    <property type="entry name" value="Radical_SAM"/>
    <property type="match status" value="1"/>
</dbReference>
<reference evidence="8" key="1">
    <citation type="submission" date="2020-07" db="EMBL/GenBank/DDBJ databases">
        <title>Huge and variable diversity of episymbiotic CPR bacteria and DPANN archaea in groundwater ecosystems.</title>
        <authorList>
            <person name="He C.Y."/>
            <person name="Keren R."/>
            <person name="Whittaker M."/>
            <person name="Farag I.F."/>
            <person name="Doudna J."/>
            <person name="Cate J.H.D."/>
            <person name="Banfield J.F."/>
        </authorList>
    </citation>
    <scope>NUCLEOTIDE SEQUENCE</scope>
    <source>
        <strain evidence="8">NC_groundwater_672_Ag_B-0.1um_62_36</strain>
    </source>
</reference>
<dbReference type="InterPro" id="IPR050377">
    <property type="entry name" value="Radical_SAM_PqqE_MftC-like"/>
</dbReference>
<keyword evidence="2" id="KW-0004">4Fe-4S</keyword>
<dbReference type="GO" id="GO:0046872">
    <property type="term" value="F:metal ion binding"/>
    <property type="evidence" value="ECO:0007669"/>
    <property type="project" value="UniProtKB-KW"/>
</dbReference>
<name>A0A932CM55_UNCTE</name>
<keyword evidence="3" id="KW-0949">S-adenosyl-L-methionine</keyword>
<dbReference type="InterPro" id="IPR023885">
    <property type="entry name" value="4Fe4S-binding_SPASM_dom"/>
</dbReference>
<evidence type="ECO:0000313" key="9">
    <source>
        <dbReference type="Proteomes" id="UP000769766"/>
    </source>
</evidence>
<keyword evidence="4" id="KW-0479">Metal-binding</keyword>
<keyword evidence="5" id="KW-0408">Iron</keyword>